<accession>A0A1B2EN04</accession>
<reference evidence="2" key="1">
    <citation type="submission" date="2016-07" db="EMBL/GenBank/DDBJ databases">
        <title>Microvirga ossetica sp. nov. a new species of rhizobia isolated from root nodules of the legume species Vicia alpestris Steven originated from North Ossetia region in the Caucasus.</title>
        <authorList>
            <person name="Safronova V.I."/>
            <person name="Kuznetsova I.G."/>
            <person name="Sazanova A.L."/>
            <person name="Belimov A."/>
            <person name="Andronov E."/>
            <person name="Osledkin Y.S."/>
            <person name="Onishchuk O.P."/>
            <person name="Kurchak O.N."/>
            <person name="Shaposhnikov A.I."/>
            <person name="Willems A."/>
            <person name="Tikhonovich I.A."/>
        </authorList>
    </citation>
    <scope>NUCLEOTIDE SEQUENCE [LARGE SCALE GENOMIC DNA]</scope>
    <source>
        <strain evidence="2">V5/3M</strain>
    </source>
</reference>
<dbReference type="AlphaFoldDB" id="A0A1B2EN04"/>
<dbReference type="GO" id="GO:0006310">
    <property type="term" value="P:DNA recombination"/>
    <property type="evidence" value="ECO:0007669"/>
    <property type="project" value="UniProtKB-KW"/>
</dbReference>
<gene>
    <name evidence="2" type="ORF">BB934_26480</name>
</gene>
<evidence type="ECO:0000313" key="2">
    <source>
        <dbReference type="EMBL" id="ANY81331.1"/>
    </source>
</evidence>
<keyword evidence="1" id="KW-0233">DNA recombination</keyword>
<dbReference type="SUPFAM" id="SSF56349">
    <property type="entry name" value="DNA breaking-rejoining enzymes"/>
    <property type="match status" value="1"/>
</dbReference>
<name>A0A1B2EN04_9HYPH</name>
<dbReference type="Gene3D" id="1.10.443.10">
    <property type="entry name" value="Intergrase catalytic core"/>
    <property type="match status" value="1"/>
</dbReference>
<organism evidence="2">
    <name type="scientific">Microvirga ossetica</name>
    <dbReference type="NCBI Taxonomy" id="1882682"/>
    <lineage>
        <taxon>Bacteria</taxon>
        <taxon>Pseudomonadati</taxon>
        <taxon>Pseudomonadota</taxon>
        <taxon>Alphaproteobacteria</taxon>
        <taxon>Hyphomicrobiales</taxon>
        <taxon>Methylobacteriaceae</taxon>
        <taxon>Microvirga</taxon>
    </lineage>
</organism>
<evidence type="ECO:0008006" key="3">
    <source>
        <dbReference type="Google" id="ProtNLM"/>
    </source>
</evidence>
<dbReference type="GO" id="GO:0015074">
    <property type="term" value="P:DNA integration"/>
    <property type="evidence" value="ECO:0007669"/>
    <property type="project" value="InterPro"/>
</dbReference>
<evidence type="ECO:0000256" key="1">
    <source>
        <dbReference type="ARBA" id="ARBA00023172"/>
    </source>
</evidence>
<sequence length="268" mass="28855">MFTERPLIEDVGIILEAQVRLVRVKAYACGMSDPEQAPMFPASHAASTFIGDGTVLAQPTSATISQRIVYVMEGLGVKSERTGEPINVHATRARRTTGTRAAQAGRSFEEIAAILDHSSLNAAKSYIEYCVDLLQSIDRKLAMLLAPMAQRFAGKLATRGNDSNQEIQHHVFGASHEGEGPVDIGGCGKHGFCGLGKPVACYTCRLFHPWLDGPHEAILEGLLARRRRMAEDGSPIVAATLDDTIVACAEVVRQCLAKGLPFQEQSVG</sequence>
<proteinExistence type="predicted"/>
<dbReference type="GO" id="GO:0003677">
    <property type="term" value="F:DNA binding"/>
    <property type="evidence" value="ECO:0007669"/>
    <property type="project" value="InterPro"/>
</dbReference>
<protein>
    <recommendedName>
        <fullName evidence="3">Tyr recombinase domain-containing protein</fullName>
    </recommendedName>
</protein>
<dbReference type="InterPro" id="IPR013762">
    <property type="entry name" value="Integrase-like_cat_sf"/>
</dbReference>
<dbReference type="InterPro" id="IPR011010">
    <property type="entry name" value="DNA_brk_join_enz"/>
</dbReference>
<dbReference type="EMBL" id="CP016616">
    <property type="protein sequence ID" value="ANY81331.1"/>
    <property type="molecule type" value="Genomic_DNA"/>
</dbReference>
<dbReference type="KEGG" id="moc:BB934_26480"/>